<dbReference type="CDD" id="cd00158">
    <property type="entry name" value="RHOD"/>
    <property type="match status" value="1"/>
</dbReference>
<dbReference type="EMBL" id="DXEV01000082">
    <property type="protein sequence ID" value="HIX56632.1"/>
    <property type="molecule type" value="Genomic_DNA"/>
</dbReference>
<feature type="transmembrane region" description="Helical" evidence="1">
    <location>
        <begin position="20"/>
        <end position="38"/>
    </location>
</feature>
<dbReference type="SUPFAM" id="SSF52821">
    <property type="entry name" value="Rhodanese/Cell cycle control phosphatase"/>
    <property type="match status" value="1"/>
</dbReference>
<reference evidence="3" key="1">
    <citation type="journal article" date="2021" name="PeerJ">
        <title>Extensive microbial diversity within the chicken gut microbiome revealed by metagenomics and culture.</title>
        <authorList>
            <person name="Gilroy R."/>
            <person name="Ravi A."/>
            <person name="Getino M."/>
            <person name="Pursley I."/>
            <person name="Horton D.L."/>
            <person name="Alikhan N.F."/>
            <person name="Baker D."/>
            <person name="Gharbi K."/>
            <person name="Hall N."/>
            <person name="Watson M."/>
            <person name="Adriaenssens E.M."/>
            <person name="Foster-Nyarko E."/>
            <person name="Jarju S."/>
            <person name="Secka A."/>
            <person name="Antonio M."/>
            <person name="Oren A."/>
            <person name="Chaudhuri R.R."/>
            <person name="La Ragione R."/>
            <person name="Hildebrand F."/>
            <person name="Pallen M.J."/>
        </authorList>
    </citation>
    <scope>NUCLEOTIDE SEQUENCE</scope>
    <source>
        <strain evidence="3">USASDec5-558</strain>
    </source>
</reference>
<dbReference type="SMART" id="SM00450">
    <property type="entry name" value="RHOD"/>
    <property type="match status" value="1"/>
</dbReference>
<dbReference type="Pfam" id="PF00581">
    <property type="entry name" value="Rhodanese"/>
    <property type="match status" value="1"/>
</dbReference>
<feature type="domain" description="Rhodanese" evidence="2">
    <location>
        <begin position="58"/>
        <end position="151"/>
    </location>
</feature>
<evidence type="ECO:0000313" key="3">
    <source>
        <dbReference type="EMBL" id="HIX56632.1"/>
    </source>
</evidence>
<dbReference type="PROSITE" id="PS50206">
    <property type="entry name" value="RHODANESE_3"/>
    <property type="match status" value="1"/>
</dbReference>
<gene>
    <name evidence="3" type="ORF">H9850_04070</name>
</gene>
<dbReference type="InterPro" id="IPR036873">
    <property type="entry name" value="Rhodanese-like_dom_sf"/>
</dbReference>
<organism evidence="3 4">
    <name type="scientific">Candidatus Anaerobiospirillum pullistercoris</name>
    <dbReference type="NCBI Taxonomy" id="2838452"/>
    <lineage>
        <taxon>Bacteria</taxon>
        <taxon>Pseudomonadati</taxon>
        <taxon>Pseudomonadota</taxon>
        <taxon>Gammaproteobacteria</taxon>
        <taxon>Aeromonadales</taxon>
        <taxon>Succinivibrionaceae</taxon>
        <taxon>Anaerobiospirillum</taxon>
    </lineage>
</organism>
<proteinExistence type="predicted"/>
<evidence type="ECO:0000256" key="1">
    <source>
        <dbReference type="SAM" id="Phobius"/>
    </source>
</evidence>
<dbReference type="PANTHER" id="PTHR43031">
    <property type="entry name" value="FAD-DEPENDENT OXIDOREDUCTASE"/>
    <property type="match status" value="1"/>
</dbReference>
<keyword evidence="1" id="KW-1133">Transmembrane helix</keyword>
<dbReference type="PANTHER" id="PTHR43031:SF18">
    <property type="entry name" value="RHODANESE-RELATED SULFURTRANSFERASES"/>
    <property type="match status" value="1"/>
</dbReference>
<dbReference type="InterPro" id="IPR050229">
    <property type="entry name" value="GlpE_sulfurtransferase"/>
</dbReference>
<dbReference type="Proteomes" id="UP000886829">
    <property type="component" value="Unassembled WGS sequence"/>
</dbReference>
<dbReference type="Gene3D" id="3.40.250.10">
    <property type="entry name" value="Rhodanese-like domain"/>
    <property type="match status" value="1"/>
</dbReference>
<dbReference type="AlphaFoldDB" id="A0A9D2B052"/>
<dbReference type="InterPro" id="IPR001763">
    <property type="entry name" value="Rhodanese-like_dom"/>
</dbReference>
<evidence type="ECO:0000313" key="4">
    <source>
        <dbReference type="Proteomes" id="UP000886829"/>
    </source>
</evidence>
<comment type="caution">
    <text evidence="3">The sequence shown here is derived from an EMBL/GenBank/DDBJ whole genome shotgun (WGS) entry which is preliminary data.</text>
</comment>
<keyword evidence="1" id="KW-0472">Membrane</keyword>
<keyword evidence="1" id="KW-0812">Transmembrane</keyword>
<accession>A0A9D2B052</accession>
<reference evidence="3" key="2">
    <citation type="submission" date="2021-04" db="EMBL/GenBank/DDBJ databases">
        <authorList>
            <person name="Gilroy R."/>
        </authorList>
    </citation>
    <scope>NUCLEOTIDE SEQUENCE</scope>
    <source>
        <strain evidence="3">USASDec5-558</strain>
    </source>
</reference>
<evidence type="ECO:0000259" key="2">
    <source>
        <dbReference type="PROSITE" id="PS50206"/>
    </source>
</evidence>
<protein>
    <submittedName>
        <fullName evidence="3">Rhodanese-like domain-containing protein</fullName>
    </submittedName>
</protein>
<name>A0A9D2B052_9GAMM</name>
<sequence>MDFSFSEFINEFPDFFMRHYFMVGAWFVVLVLLIAAQFKLLTARIPKATTNNAVALVNREDGVFVDIRSSDVFAKGHITNAVNVTSAEIKGGKVARIDNRRDKPVVLVGRDKFDGECFNSARALKKQGFTKVFILEGGITEWVNANMPLSYKK</sequence>